<evidence type="ECO:0000256" key="3">
    <source>
        <dbReference type="ARBA" id="ARBA00022723"/>
    </source>
</evidence>
<evidence type="ECO:0000313" key="8">
    <source>
        <dbReference type="EMBL" id="QRE02550.1"/>
    </source>
</evidence>
<dbReference type="InterPro" id="IPR002597">
    <property type="entry name" value="Herpes_env"/>
</dbReference>
<protein>
    <recommendedName>
        <fullName evidence="7">Packaging protein UL32</fullName>
    </recommendedName>
</protein>
<evidence type="ECO:0000256" key="6">
    <source>
        <dbReference type="ARBA" id="ARBA00023200"/>
    </source>
</evidence>
<comment type="function">
    <text evidence="7">Plays a role in efficient localization of neo-synthesized capsids to nuclear replication compartments, thereby controlling cleavage and packaging of virus genomic DNA.</text>
</comment>
<evidence type="ECO:0000256" key="2">
    <source>
        <dbReference type="ARBA" id="ARBA00022562"/>
    </source>
</evidence>
<dbReference type="EMBL" id="MN545487">
    <property type="protein sequence ID" value="QRE02550.1"/>
    <property type="molecule type" value="Genomic_DNA"/>
</dbReference>
<keyword evidence="6 7" id="KW-1035">Host cytoplasm</keyword>
<keyword evidence="4" id="KW-0863">Zinc-finger</keyword>
<evidence type="ECO:0000256" key="4">
    <source>
        <dbReference type="ARBA" id="ARBA00022771"/>
    </source>
</evidence>
<accession>A0A889IW41</accession>
<dbReference type="GO" id="GO:0042025">
    <property type="term" value="C:host cell nucleus"/>
    <property type="evidence" value="ECO:0007669"/>
    <property type="project" value="UniProtKB-SubCell"/>
</dbReference>
<reference evidence="8" key="1">
    <citation type="submission" date="2019-10" db="EMBL/GenBank/DDBJ databases">
        <title>Otarine herpesvirus 4 in Northern fur seal genital swab.</title>
        <authorList>
            <person name="Deming A.C."/>
            <person name="Wellehan J.F.X."/>
            <person name="Gulland F.M.D."/>
        </authorList>
    </citation>
    <scope>NUCLEOTIDE SEQUENCE</scope>
    <source>
        <strain evidence="8">Cu11-001</strain>
    </source>
</reference>
<evidence type="ECO:0000256" key="5">
    <source>
        <dbReference type="ARBA" id="ARBA00022833"/>
    </source>
</evidence>
<organism evidence="8">
    <name type="scientific">Otarine gammaherpesvirus 4</name>
    <dbReference type="NCBI Taxonomy" id="2801541"/>
    <lineage>
        <taxon>Viruses</taxon>
        <taxon>Duplodnaviria</taxon>
        <taxon>Heunggongvirae</taxon>
        <taxon>Peploviricota</taxon>
        <taxon>Herviviricetes</taxon>
        <taxon>Herpesvirales</taxon>
        <taxon>Orthoherpesviridae</taxon>
        <taxon>Gammaherpesvirinae</taxon>
    </lineage>
</organism>
<dbReference type="GO" id="GO:0008270">
    <property type="term" value="F:zinc ion binding"/>
    <property type="evidence" value="ECO:0007669"/>
    <property type="project" value="UniProtKB-KW"/>
</dbReference>
<keyword evidence="2 7" id="KW-1048">Host nucleus</keyword>
<sequence>MANMGDVSVNLHQVRAGCDDFVPWRESTLRFAADVLRPLLEHSFYPMCLETALDNPALTHAHMSLGPAASCRVCRLLHLLVQTHAPSERFYENYALLCYVTVNAPRCWLSTLMAAADLAELIRLHFPNTPEAVMPFGPGRVMGVDVLMHFFIRRCHRHTSDADLLPFANLCFMKTEFMRGALTGTLCSTMCFRTLWGGAFAAERKDKAAECCNVTRGTVMCTSPSNSHGHLDDHESQTGNTQHVPYMQHLPPSRAARAVGDLLSTLWETWHESDLFSDQFRDTLHELAGPGYIPFHYSEDVDVCQGPCLLAPTLHMHKKNHTSSVCVPCECLAAHPEGAWALERLRADIIDSFDNNVGLIDRIAFLLCNERFMPYLHDERLRATLRQCTPQELHKHLFCDPQCALNTHTTKPEVLFGGPVGDELCRLKAALAAGVYTVPPNDKCSVLDCEPLDTLVLVFKACQHCKVGKITQLEVVRELDHFLHRHGLAVVHALQTARVYT</sequence>
<keyword evidence="5" id="KW-0862">Zinc</keyword>
<gene>
    <name evidence="8" type="primary">ORF68</name>
</gene>
<dbReference type="GO" id="GO:0030430">
    <property type="term" value="C:host cell cytoplasm"/>
    <property type="evidence" value="ECO:0007669"/>
    <property type="project" value="UniProtKB-SubCell"/>
</dbReference>
<proteinExistence type="inferred from homology"/>
<evidence type="ECO:0000256" key="7">
    <source>
        <dbReference type="RuleBase" id="RU364029"/>
    </source>
</evidence>
<dbReference type="PROSITE" id="PS51988">
    <property type="entry name" value="HERPESVIRUS_UL32"/>
    <property type="match status" value="1"/>
</dbReference>
<evidence type="ECO:0000256" key="1">
    <source>
        <dbReference type="ARBA" id="ARBA00005235"/>
    </source>
</evidence>
<comment type="similarity">
    <text evidence="1 7">Belongs to the herpesviridae UL32 protein family.</text>
</comment>
<name>A0A889IW41_9GAMA</name>
<keyword evidence="3" id="KW-0479">Metal-binding</keyword>
<dbReference type="Pfam" id="PF01673">
    <property type="entry name" value="Herpes_env"/>
    <property type="match status" value="2"/>
</dbReference>
<dbReference type="GO" id="GO:0019031">
    <property type="term" value="C:viral envelope"/>
    <property type="evidence" value="ECO:0007669"/>
    <property type="project" value="InterPro"/>
</dbReference>
<comment type="subcellular location">
    <subcellularLocation>
        <location evidence="7">Host cytoplasm</location>
    </subcellularLocation>
    <subcellularLocation>
        <location evidence="7">Host nucleus</location>
    </subcellularLocation>
</comment>